<accession>A0ABN4GVA4</accession>
<protein>
    <recommendedName>
        <fullName evidence="4">Phage tail assembly chaperone protein, E, or 41 or 14</fullName>
    </recommendedName>
</protein>
<dbReference type="RefSeq" id="WP_029974441.1">
    <property type="nucleotide sequence ID" value="NZ_CP011913.1"/>
</dbReference>
<name>A0ABN4GVA4_CORUL</name>
<feature type="compositionally biased region" description="Basic and acidic residues" evidence="1">
    <location>
        <begin position="15"/>
        <end position="29"/>
    </location>
</feature>
<keyword evidence="3" id="KW-1185">Reference proteome</keyword>
<organism evidence="2 3">
    <name type="scientific">Corynebacterium ulcerans FRC58</name>
    <dbReference type="NCBI Taxonomy" id="1408268"/>
    <lineage>
        <taxon>Bacteria</taxon>
        <taxon>Bacillati</taxon>
        <taxon>Actinomycetota</taxon>
        <taxon>Actinomycetes</taxon>
        <taxon>Mycobacteriales</taxon>
        <taxon>Corynebacteriaceae</taxon>
        <taxon>Corynebacterium</taxon>
    </lineage>
</organism>
<dbReference type="Proteomes" id="UP000036185">
    <property type="component" value="Chromosome"/>
</dbReference>
<evidence type="ECO:0000256" key="1">
    <source>
        <dbReference type="SAM" id="MobiDB-lite"/>
    </source>
</evidence>
<evidence type="ECO:0000313" key="2">
    <source>
        <dbReference type="EMBL" id="AKN77520.1"/>
    </source>
</evidence>
<evidence type="ECO:0008006" key="4">
    <source>
        <dbReference type="Google" id="ProtNLM"/>
    </source>
</evidence>
<proteinExistence type="predicted"/>
<feature type="region of interest" description="Disordered" evidence="1">
    <location>
        <begin position="1"/>
        <end position="29"/>
    </location>
</feature>
<sequence>MATTNETPNETVNETTEKETTPRAPEHKDGIYTEFDVELANGVRINVEVITDDDNLPARFSEMAFSGNFEGAILAKLTPFTRKVIDLAGASRKDLREVLAPIVDRANELEQA</sequence>
<reference evidence="2 3" key="1">
    <citation type="journal article" date="2014" name="Int. J. Syst. Evol. Microbiol.">
        <title>Draft Genome Sequence of Corynebacterium ulcerans FRC58, Isolated from the Bronchitic Aspiration of a Patient in France.</title>
        <authorList>
            <person name="Silva Ado S."/>
            <person name="Barauna R.A."/>
            <person name="de Sa P.C."/>
            <person name="das Gracas D.A."/>
            <person name="Carneiro A.R."/>
            <person name="Thouvenin M."/>
            <person name="Azevedo V."/>
            <person name="Badell E."/>
            <person name="Guiso N."/>
            <person name="da Silva A.L."/>
            <person name="Ramos R.T."/>
        </authorList>
    </citation>
    <scope>NUCLEOTIDE SEQUENCE [LARGE SCALE GENOMIC DNA]</scope>
    <source>
        <strain evidence="2 3">FRC58</strain>
    </source>
</reference>
<dbReference type="EMBL" id="CP011913">
    <property type="protein sequence ID" value="AKN77520.1"/>
    <property type="molecule type" value="Genomic_DNA"/>
</dbReference>
<evidence type="ECO:0000313" key="3">
    <source>
        <dbReference type="Proteomes" id="UP000036185"/>
    </source>
</evidence>
<gene>
    <name evidence="2" type="ORF">CulFRC58_1666</name>
</gene>
<feature type="compositionally biased region" description="Low complexity" evidence="1">
    <location>
        <begin position="1"/>
        <end position="14"/>
    </location>
</feature>